<organism evidence="2 3">
    <name type="scientific">Prorocentrum cordatum</name>
    <dbReference type="NCBI Taxonomy" id="2364126"/>
    <lineage>
        <taxon>Eukaryota</taxon>
        <taxon>Sar</taxon>
        <taxon>Alveolata</taxon>
        <taxon>Dinophyceae</taxon>
        <taxon>Prorocentrales</taxon>
        <taxon>Prorocentraceae</taxon>
        <taxon>Prorocentrum</taxon>
    </lineage>
</organism>
<protein>
    <submittedName>
        <fullName evidence="2">Uncharacterized protein</fullName>
    </submittedName>
</protein>
<accession>A0ABN9UJW5</accession>
<dbReference type="EMBL" id="CAUYUJ010015948">
    <property type="protein sequence ID" value="CAK0860114.1"/>
    <property type="molecule type" value="Genomic_DNA"/>
</dbReference>
<feature type="region of interest" description="Disordered" evidence="1">
    <location>
        <begin position="36"/>
        <end position="81"/>
    </location>
</feature>
<keyword evidence="3" id="KW-1185">Reference proteome</keyword>
<name>A0ABN9UJW5_9DINO</name>
<evidence type="ECO:0000256" key="1">
    <source>
        <dbReference type="SAM" id="MobiDB-lite"/>
    </source>
</evidence>
<sequence length="115" mass="11749">MSNVANAKRCNINSGFKPAAKKKSCDINYSKWDALEDSDADDDAATEGGSSGGAARAAEGQPVGGAEGVRHGACSGSDRAGGVPQGIWRGPWGALTCGWSLSLPHSLRHSSIAHL</sequence>
<dbReference type="Proteomes" id="UP001189429">
    <property type="component" value="Unassembled WGS sequence"/>
</dbReference>
<gene>
    <name evidence="2" type="ORF">PCOR1329_LOCUS49176</name>
</gene>
<feature type="compositionally biased region" description="Acidic residues" evidence="1">
    <location>
        <begin position="36"/>
        <end position="45"/>
    </location>
</feature>
<reference evidence="2" key="1">
    <citation type="submission" date="2023-10" db="EMBL/GenBank/DDBJ databases">
        <authorList>
            <person name="Chen Y."/>
            <person name="Shah S."/>
            <person name="Dougan E. K."/>
            <person name="Thang M."/>
            <person name="Chan C."/>
        </authorList>
    </citation>
    <scope>NUCLEOTIDE SEQUENCE [LARGE SCALE GENOMIC DNA]</scope>
</reference>
<proteinExistence type="predicted"/>
<evidence type="ECO:0000313" key="3">
    <source>
        <dbReference type="Proteomes" id="UP001189429"/>
    </source>
</evidence>
<evidence type="ECO:0000313" key="2">
    <source>
        <dbReference type="EMBL" id="CAK0860114.1"/>
    </source>
</evidence>
<comment type="caution">
    <text evidence="2">The sequence shown here is derived from an EMBL/GenBank/DDBJ whole genome shotgun (WGS) entry which is preliminary data.</text>
</comment>